<evidence type="ECO:0000256" key="4">
    <source>
        <dbReference type="ARBA" id="ARBA00023136"/>
    </source>
</evidence>
<feature type="transmembrane region" description="Helical" evidence="5">
    <location>
        <begin position="212"/>
        <end position="230"/>
    </location>
</feature>
<dbReference type="InterPro" id="IPR051788">
    <property type="entry name" value="MFS_Transporter"/>
</dbReference>
<sequence>MDPTTRRWRLALFATMFVAGLAMASWVSRTPAVRDAVDASTAQMGLVLFGLSVGSITGVVASGGLVRRHGGRPVITAGVTLIAAGMAVVGLGVLLGVAGGVFAGLALFGAGMGLCEIALNIEGAALEAALGAPVLATLHGCFSLGTVAGALLGIALTAADFPVVAHLVIVAVATAAVCAWGARAVPAGTGKAQPDDRAPSWRDQLTVWRDHRLVLIALIILAMAFAEGSANDWLPLLMVDGHGTSATTGSLIFAGFATAMTVGRFAGAMVLRRVSRSAVVRFCALLAAVGLALVIVVDNTVVAGVGVVLWGLGASLAFPVSISAAGDHPDSAVRVSAVATAGYFAFLVGPPTLGFLGEHVGLRGAMVLVLVCVLAASFVTPALRTPGGEGPAIVPDDVPAYPSETRT</sequence>
<dbReference type="OrthoDB" id="9809599at2"/>
<keyword evidence="8" id="KW-1185">Reference proteome</keyword>
<dbReference type="EMBL" id="FMYH01000002">
    <property type="protein sequence ID" value="SDC13705.1"/>
    <property type="molecule type" value="Genomic_DNA"/>
</dbReference>
<feature type="transmembrane region" description="Helical" evidence="5">
    <location>
        <begin position="163"/>
        <end position="182"/>
    </location>
</feature>
<feature type="transmembrane region" description="Helical" evidence="5">
    <location>
        <begin position="337"/>
        <end position="356"/>
    </location>
</feature>
<keyword evidence="3 5" id="KW-1133">Transmembrane helix</keyword>
<organism evidence="7 8">
    <name type="scientific">Sanguibacter gelidistatuariae</name>
    <dbReference type="NCBI Taxonomy" id="1814289"/>
    <lineage>
        <taxon>Bacteria</taxon>
        <taxon>Bacillati</taxon>
        <taxon>Actinomycetota</taxon>
        <taxon>Actinomycetes</taxon>
        <taxon>Micrococcales</taxon>
        <taxon>Sanguibacteraceae</taxon>
        <taxon>Sanguibacter</taxon>
    </lineage>
</organism>
<dbReference type="Pfam" id="PF07690">
    <property type="entry name" value="MFS_1"/>
    <property type="match status" value="1"/>
</dbReference>
<dbReference type="PANTHER" id="PTHR23514">
    <property type="entry name" value="BYPASS OF STOP CODON PROTEIN 6"/>
    <property type="match status" value="1"/>
</dbReference>
<dbReference type="Proteomes" id="UP000199039">
    <property type="component" value="Unassembled WGS sequence"/>
</dbReference>
<comment type="subcellular location">
    <subcellularLocation>
        <location evidence="1">Cell membrane</location>
        <topology evidence="1">Multi-pass membrane protein</topology>
    </subcellularLocation>
</comment>
<dbReference type="PANTHER" id="PTHR23514:SF13">
    <property type="entry name" value="INNER MEMBRANE PROTEIN YBJJ"/>
    <property type="match status" value="1"/>
</dbReference>
<feature type="domain" description="Major facilitator superfamily (MFS) profile" evidence="6">
    <location>
        <begin position="8"/>
        <end position="384"/>
    </location>
</feature>
<evidence type="ECO:0000256" key="1">
    <source>
        <dbReference type="ARBA" id="ARBA00004651"/>
    </source>
</evidence>
<evidence type="ECO:0000256" key="5">
    <source>
        <dbReference type="SAM" id="Phobius"/>
    </source>
</evidence>
<name>A0A1G6J5X5_9MICO</name>
<protein>
    <submittedName>
        <fullName evidence="7">Fucose permease</fullName>
    </submittedName>
</protein>
<dbReference type="GO" id="GO:0005886">
    <property type="term" value="C:plasma membrane"/>
    <property type="evidence" value="ECO:0007669"/>
    <property type="project" value="UniProtKB-SubCell"/>
</dbReference>
<keyword evidence="2 5" id="KW-0812">Transmembrane</keyword>
<dbReference type="InterPro" id="IPR020846">
    <property type="entry name" value="MFS_dom"/>
</dbReference>
<dbReference type="InterPro" id="IPR011701">
    <property type="entry name" value="MFS"/>
</dbReference>
<evidence type="ECO:0000259" key="6">
    <source>
        <dbReference type="PROSITE" id="PS50850"/>
    </source>
</evidence>
<dbReference type="GO" id="GO:0022857">
    <property type="term" value="F:transmembrane transporter activity"/>
    <property type="evidence" value="ECO:0007669"/>
    <property type="project" value="InterPro"/>
</dbReference>
<dbReference type="PROSITE" id="PS50850">
    <property type="entry name" value="MFS"/>
    <property type="match status" value="1"/>
</dbReference>
<gene>
    <name evidence="7" type="ORF">SAMN05216410_1251</name>
</gene>
<feature type="transmembrane region" description="Helical" evidence="5">
    <location>
        <begin position="362"/>
        <end position="383"/>
    </location>
</feature>
<dbReference type="AlphaFoldDB" id="A0A1G6J5X5"/>
<evidence type="ECO:0000256" key="2">
    <source>
        <dbReference type="ARBA" id="ARBA00022692"/>
    </source>
</evidence>
<feature type="transmembrane region" description="Helical" evidence="5">
    <location>
        <begin position="250"/>
        <end position="271"/>
    </location>
</feature>
<keyword evidence="4 5" id="KW-0472">Membrane</keyword>
<feature type="transmembrane region" description="Helical" evidence="5">
    <location>
        <begin position="45"/>
        <end position="66"/>
    </location>
</feature>
<feature type="transmembrane region" description="Helical" evidence="5">
    <location>
        <begin position="303"/>
        <end position="325"/>
    </location>
</feature>
<feature type="transmembrane region" description="Helical" evidence="5">
    <location>
        <begin position="101"/>
        <end position="121"/>
    </location>
</feature>
<feature type="transmembrane region" description="Helical" evidence="5">
    <location>
        <begin position="133"/>
        <end position="157"/>
    </location>
</feature>
<evidence type="ECO:0000256" key="3">
    <source>
        <dbReference type="ARBA" id="ARBA00022989"/>
    </source>
</evidence>
<dbReference type="STRING" id="1814289.SAMN05216410_1251"/>
<dbReference type="SUPFAM" id="SSF103473">
    <property type="entry name" value="MFS general substrate transporter"/>
    <property type="match status" value="1"/>
</dbReference>
<evidence type="ECO:0000313" key="7">
    <source>
        <dbReference type="EMBL" id="SDC13705.1"/>
    </source>
</evidence>
<dbReference type="RefSeq" id="WP_093181744.1">
    <property type="nucleotide sequence ID" value="NZ_FMYH01000002.1"/>
</dbReference>
<proteinExistence type="predicted"/>
<dbReference type="Gene3D" id="1.20.1250.20">
    <property type="entry name" value="MFS general substrate transporter like domains"/>
    <property type="match status" value="1"/>
</dbReference>
<evidence type="ECO:0000313" key="8">
    <source>
        <dbReference type="Proteomes" id="UP000199039"/>
    </source>
</evidence>
<reference evidence="7 8" key="1">
    <citation type="submission" date="2016-09" db="EMBL/GenBank/DDBJ databases">
        <authorList>
            <person name="Capua I."/>
            <person name="De Benedictis P."/>
            <person name="Joannis T."/>
            <person name="Lombin L.H."/>
            <person name="Cattoli G."/>
        </authorList>
    </citation>
    <scope>NUCLEOTIDE SEQUENCE [LARGE SCALE GENOMIC DNA]</scope>
    <source>
        <strain evidence="7 8">ISLP-3</strain>
    </source>
</reference>
<dbReference type="InterPro" id="IPR036259">
    <property type="entry name" value="MFS_trans_sf"/>
</dbReference>
<feature type="transmembrane region" description="Helical" evidence="5">
    <location>
        <begin position="73"/>
        <end position="95"/>
    </location>
</feature>
<dbReference type="CDD" id="cd17393">
    <property type="entry name" value="MFS_MosC_like"/>
    <property type="match status" value="1"/>
</dbReference>
<feature type="transmembrane region" description="Helical" evidence="5">
    <location>
        <begin position="278"/>
        <end position="297"/>
    </location>
</feature>
<accession>A0A1G6J5X5</accession>